<gene>
    <name evidence="2" type="ORF">E9934_17335</name>
</gene>
<proteinExistence type="predicted"/>
<accession>A0A4S8N031</accession>
<feature type="compositionally biased region" description="Basic and acidic residues" evidence="1">
    <location>
        <begin position="22"/>
        <end position="32"/>
    </location>
</feature>
<evidence type="ECO:0008006" key="4">
    <source>
        <dbReference type="Google" id="ProtNLM"/>
    </source>
</evidence>
<comment type="caution">
    <text evidence="2">The sequence shown here is derived from an EMBL/GenBank/DDBJ whole genome shotgun (WGS) entry which is preliminary data.</text>
</comment>
<organism evidence="2 3">
    <name type="scientific">Nocardioides caeni</name>
    <dbReference type="NCBI Taxonomy" id="574700"/>
    <lineage>
        <taxon>Bacteria</taxon>
        <taxon>Bacillati</taxon>
        <taxon>Actinomycetota</taxon>
        <taxon>Actinomycetes</taxon>
        <taxon>Propionibacteriales</taxon>
        <taxon>Nocardioidaceae</taxon>
        <taxon>Nocardioides</taxon>
    </lineage>
</organism>
<protein>
    <recommendedName>
        <fullName evidence="4">DUF3558 domain-containing protein</fullName>
    </recommendedName>
</protein>
<evidence type="ECO:0000313" key="3">
    <source>
        <dbReference type="Proteomes" id="UP000307087"/>
    </source>
</evidence>
<evidence type="ECO:0000313" key="2">
    <source>
        <dbReference type="EMBL" id="THV09073.1"/>
    </source>
</evidence>
<dbReference type="PROSITE" id="PS51257">
    <property type="entry name" value="PROKAR_LIPOPROTEIN"/>
    <property type="match status" value="1"/>
</dbReference>
<dbReference type="AlphaFoldDB" id="A0A4S8N031"/>
<evidence type="ECO:0000256" key="1">
    <source>
        <dbReference type="SAM" id="MobiDB-lite"/>
    </source>
</evidence>
<name>A0A4S8N031_9ACTN</name>
<keyword evidence="3" id="KW-1185">Reference proteome</keyword>
<dbReference type="RefSeq" id="WP_136564166.1">
    <property type="nucleotide sequence ID" value="NZ_BAABLS010000006.1"/>
</dbReference>
<dbReference type="EMBL" id="STGW01000017">
    <property type="protein sequence ID" value="THV09073.1"/>
    <property type="molecule type" value="Genomic_DNA"/>
</dbReference>
<feature type="region of interest" description="Disordered" evidence="1">
    <location>
        <begin position="22"/>
        <end position="49"/>
    </location>
</feature>
<reference evidence="2 3" key="1">
    <citation type="journal article" date="2009" name="Int. J. Syst. Evol. Microbiol.">
        <title>Nocardioides caeni sp. nov., isolated from wastewater.</title>
        <authorList>
            <person name="Yoon J.H."/>
            <person name="Kang S.J."/>
            <person name="Park S."/>
            <person name="Kim W."/>
            <person name="Oh T.K."/>
        </authorList>
    </citation>
    <scope>NUCLEOTIDE SEQUENCE [LARGE SCALE GENOMIC DNA]</scope>
    <source>
        <strain evidence="2 3">DSM 23134</strain>
    </source>
</reference>
<sequence>MTRAWIVGLLLVGAVAAGCGDDTDKINGKDSGDTSSTGSDGGDSGDSGDSGALPLFCDLITAEEIGEALGAPVTTTTGPFDVCEFDQEDPRALSGSLGTVEVGADNGGFESYRSGSSATLENATDHPLDDLGEAFVATGTFAGGENLQASGGVLVDGGVVYTVTLIQGEEMSEQELVTISAALLQLMLDAA</sequence>
<dbReference type="OrthoDB" id="3786846at2"/>
<dbReference type="Proteomes" id="UP000307087">
    <property type="component" value="Unassembled WGS sequence"/>
</dbReference>